<organism evidence="1 2">
    <name type="scientific">Mycolicibacter engbaekii</name>
    <dbReference type="NCBI Taxonomy" id="188915"/>
    <lineage>
        <taxon>Bacteria</taxon>
        <taxon>Bacillati</taxon>
        <taxon>Actinomycetota</taxon>
        <taxon>Actinomycetes</taxon>
        <taxon>Mycobacteriales</taxon>
        <taxon>Mycobacteriaceae</taxon>
        <taxon>Mycolicibacter</taxon>
    </lineage>
</organism>
<gene>
    <name evidence="1" type="ORF">AWC02_03275</name>
</gene>
<accession>A0A1X1U2G6</accession>
<dbReference type="Proteomes" id="UP000193465">
    <property type="component" value="Unassembled WGS sequence"/>
</dbReference>
<dbReference type="STRING" id="188915.AWC02_03275"/>
<sequence>MTSTAAALDSPAHEPCLRYRLDVIARDVAGLVHSAGGWLYQRAATGWDVRVRVPSHLDLRPLQILGLTTADLEAHLAAPEREAPGHALAVAAEALRADTRIHQRVQQALRCSLTELVVWGRPATLELDHRLRAVQHTPTVAGRAFKRRALAAAGGEVGRIDGPETFRSDQSHCLPVASDLVSVC</sequence>
<proteinExistence type="predicted"/>
<dbReference type="RefSeq" id="WP_085127147.1">
    <property type="nucleotide sequence ID" value="NZ_LQOT01000014.1"/>
</dbReference>
<evidence type="ECO:0000313" key="1">
    <source>
        <dbReference type="EMBL" id="ORV51021.1"/>
    </source>
</evidence>
<protein>
    <submittedName>
        <fullName evidence="1">Uncharacterized protein</fullName>
    </submittedName>
</protein>
<evidence type="ECO:0000313" key="2">
    <source>
        <dbReference type="Proteomes" id="UP000193465"/>
    </source>
</evidence>
<comment type="caution">
    <text evidence="1">The sequence shown here is derived from an EMBL/GenBank/DDBJ whole genome shotgun (WGS) entry which is preliminary data.</text>
</comment>
<reference evidence="1 2" key="1">
    <citation type="submission" date="2016-01" db="EMBL/GenBank/DDBJ databases">
        <title>The new phylogeny of the genus Mycobacterium.</title>
        <authorList>
            <person name="Tarcisio F."/>
            <person name="Conor M."/>
            <person name="Antonella G."/>
            <person name="Elisabetta G."/>
            <person name="Giulia F.S."/>
            <person name="Sara T."/>
            <person name="Anna F."/>
            <person name="Clotilde B."/>
            <person name="Roberto B."/>
            <person name="Veronica D.S."/>
            <person name="Fabio R."/>
            <person name="Monica P."/>
            <person name="Olivier J."/>
            <person name="Enrico T."/>
            <person name="Nicola S."/>
        </authorList>
    </citation>
    <scope>NUCLEOTIDE SEQUENCE [LARGE SCALE GENOMIC DNA]</scope>
    <source>
        <strain evidence="1 2">ATCC 27353</strain>
    </source>
</reference>
<dbReference type="EMBL" id="LQOT01000014">
    <property type="protein sequence ID" value="ORV51021.1"/>
    <property type="molecule type" value="Genomic_DNA"/>
</dbReference>
<name>A0A1X1U2G6_9MYCO</name>
<keyword evidence="2" id="KW-1185">Reference proteome</keyword>
<dbReference type="AlphaFoldDB" id="A0A1X1U2G6"/>